<proteinExistence type="predicted"/>
<name>A0A9N9JLQ3_9GLOM</name>
<accession>A0A9N9JLQ3</accession>
<dbReference type="OrthoDB" id="2448732at2759"/>
<dbReference type="AlphaFoldDB" id="A0A9N9JLQ3"/>
<reference evidence="1" key="1">
    <citation type="submission" date="2021-06" db="EMBL/GenBank/DDBJ databases">
        <authorList>
            <person name="Kallberg Y."/>
            <person name="Tangrot J."/>
            <person name="Rosling A."/>
        </authorList>
    </citation>
    <scope>NUCLEOTIDE SEQUENCE</scope>
    <source>
        <strain evidence="1">MA453B</strain>
    </source>
</reference>
<keyword evidence="2" id="KW-1185">Reference proteome</keyword>
<sequence>MKPTIQALRKVFNFEILPESYFDEQRKQLLENSKELIPAVAQYILITERVKLVNLREYRRILNRYYVLDKKLPEAYFNLPPSKPNLPATSQELNKKIKYMFPFYPYNQDHFRKYVNILRKYYTFKRVPNNFIIAKRRLPQNPKNLYLKTTFTFPINSKEKALNFIQEIPKEYNIPSAFTPEYMSVNPTEKPNLLQDYKEIEGFKIIIPMTSIEQVADTARKLRTKYYFYRISENWIEIEETYSNLLYNINNLPNTIEELKAEVEKKQLELVNTIPVVRHDETEAVMKYLI</sequence>
<evidence type="ECO:0000313" key="2">
    <source>
        <dbReference type="Proteomes" id="UP000789405"/>
    </source>
</evidence>
<evidence type="ECO:0000313" key="1">
    <source>
        <dbReference type="EMBL" id="CAG8785233.1"/>
    </source>
</evidence>
<organism evidence="1 2">
    <name type="scientific">Dentiscutata erythropus</name>
    <dbReference type="NCBI Taxonomy" id="1348616"/>
    <lineage>
        <taxon>Eukaryota</taxon>
        <taxon>Fungi</taxon>
        <taxon>Fungi incertae sedis</taxon>
        <taxon>Mucoromycota</taxon>
        <taxon>Glomeromycotina</taxon>
        <taxon>Glomeromycetes</taxon>
        <taxon>Diversisporales</taxon>
        <taxon>Gigasporaceae</taxon>
        <taxon>Dentiscutata</taxon>
    </lineage>
</organism>
<dbReference type="Proteomes" id="UP000789405">
    <property type="component" value="Unassembled WGS sequence"/>
</dbReference>
<protein>
    <submittedName>
        <fullName evidence="1">5001_t:CDS:1</fullName>
    </submittedName>
</protein>
<gene>
    <name evidence="1" type="ORF">DERYTH_LOCUS20262</name>
</gene>
<comment type="caution">
    <text evidence="1">The sequence shown here is derived from an EMBL/GenBank/DDBJ whole genome shotgun (WGS) entry which is preliminary data.</text>
</comment>
<dbReference type="EMBL" id="CAJVPY010023548">
    <property type="protein sequence ID" value="CAG8785233.1"/>
    <property type="molecule type" value="Genomic_DNA"/>
</dbReference>